<keyword evidence="4" id="KW-1185">Reference proteome</keyword>
<dbReference type="AlphaFoldDB" id="T1EYW6"/>
<dbReference type="GeneID" id="20201766"/>
<protein>
    <submittedName>
        <fullName evidence="2 3">Uncharacterized protein</fullName>
    </submittedName>
</protein>
<gene>
    <name evidence="3" type="primary">20201766</name>
    <name evidence="2" type="ORF">HELRODRAFT_167018</name>
</gene>
<dbReference type="EMBL" id="AMQM01002624">
    <property type="status" value="NOT_ANNOTATED_CDS"/>
    <property type="molecule type" value="Genomic_DNA"/>
</dbReference>
<evidence type="ECO:0000313" key="4">
    <source>
        <dbReference type="Proteomes" id="UP000015101"/>
    </source>
</evidence>
<organism evidence="3 4">
    <name type="scientific">Helobdella robusta</name>
    <name type="common">Californian leech</name>
    <dbReference type="NCBI Taxonomy" id="6412"/>
    <lineage>
        <taxon>Eukaryota</taxon>
        <taxon>Metazoa</taxon>
        <taxon>Spiralia</taxon>
        <taxon>Lophotrochozoa</taxon>
        <taxon>Annelida</taxon>
        <taxon>Clitellata</taxon>
        <taxon>Hirudinea</taxon>
        <taxon>Rhynchobdellida</taxon>
        <taxon>Glossiphoniidae</taxon>
        <taxon>Helobdella</taxon>
    </lineage>
</organism>
<dbReference type="EnsemblMetazoa" id="HelroT167018">
    <property type="protein sequence ID" value="HelroP167018"/>
    <property type="gene ID" value="HelroG167018"/>
</dbReference>
<keyword evidence="1" id="KW-0472">Membrane</keyword>
<dbReference type="InParanoid" id="T1EYW6"/>
<proteinExistence type="predicted"/>
<reference evidence="4" key="1">
    <citation type="submission" date="2012-12" db="EMBL/GenBank/DDBJ databases">
        <authorList>
            <person name="Hellsten U."/>
            <person name="Grimwood J."/>
            <person name="Chapman J.A."/>
            <person name="Shapiro H."/>
            <person name="Aerts A."/>
            <person name="Otillar R.P."/>
            <person name="Terry A.Y."/>
            <person name="Boore J.L."/>
            <person name="Simakov O."/>
            <person name="Marletaz F."/>
            <person name="Cho S.-J."/>
            <person name="Edsinger-Gonzales E."/>
            <person name="Havlak P."/>
            <person name="Kuo D.-H."/>
            <person name="Larsson T."/>
            <person name="Lv J."/>
            <person name="Arendt D."/>
            <person name="Savage R."/>
            <person name="Osoegawa K."/>
            <person name="de Jong P."/>
            <person name="Lindberg D.R."/>
            <person name="Seaver E.C."/>
            <person name="Weisblat D.A."/>
            <person name="Putnam N.H."/>
            <person name="Grigoriev I.V."/>
            <person name="Rokhsar D.S."/>
        </authorList>
    </citation>
    <scope>NUCLEOTIDE SEQUENCE</scope>
</reference>
<reference evidence="3" key="3">
    <citation type="submission" date="2015-06" db="UniProtKB">
        <authorList>
            <consortium name="EnsemblMetazoa"/>
        </authorList>
    </citation>
    <scope>IDENTIFICATION</scope>
</reference>
<keyword evidence="1" id="KW-1133">Transmembrane helix</keyword>
<dbReference type="CTD" id="20201766"/>
<feature type="transmembrane region" description="Helical" evidence="1">
    <location>
        <begin position="160"/>
        <end position="182"/>
    </location>
</feature>
<evidence type="ECO:0000313" key="3">
    <source>
        <dbReference type="EnsemblMetazoa" id="HelroP167018"/>
    </source>
</evidence>
<dbReference type="Proteomes" id="UP000015101">
    <property type="component" value="Unassembled WGS sequence"/>
</dbReference>
<dbReference type="KEGG" id="hro:HELRODRAFT_167018"/>
<name>T1EYW6_HELRO</name>
<evidence type="ECO:0000313" key="2">
    <source>
        <dbReference type="EMBL" id="ESO11923.1"/>
    </source>
</evidence>
<evidence type="ECO:0000256" key="1">
    <source>
        <dbReference type="SAM" id="Phobius"/>
    </source>
</evidence>
<sequence>MVSPIFIDPSSPTFNYTIGSKTDESLKELIVQINLGPTVQKSGPKVKKIETKCLRNQKSRVLQTFGLYFLDIWLYFLDEPTVKKSRTKVQKYREQRNQKSRVLQTFGPKTFGPYILDIWSRFFGRLLQDTVGKFALNISEISSANNVLCKSHVTLEMHRMFGMFGQNLTFGFGHIMLIIMIIKHDCFKAPGACIREYMFFQHSIECQTYVSSLTRLVSSLPNKV</sequence>
<dbReference type="HOGENOM" id="CLU_1236236_0_0_1"/>
<reference evidence="2 4" key="2">
    <citation type="journal article" date="2013" name="Nature">
        <title>Insights into bilaterian evolution from three spiralian genomes.</title>
        <authorList>
            <person name="Simakov O."/>
            <person name="Marletaz F."/>
            <person name="Cho S.J."/>
            <person name="Edsinger-Gonzales E."/>
            <person name="Havlak P."/>
            <person name="Hellsten U."/>
            <person name="Kuo D.H."/>
            <person name="Larsson T."/>
            <person name="Lv J."/>
            <person name="Arendt D."/>
            <person name="Savage R."/>
            <person name="Osoegawa K."/>
            <person name="de Jong P."/>
            <person name="Grimwood J."/>
            <person name="Chapman J.A."/>
            <person name="Shapiro H."/>
            <person name="Aerts A."/>
            <person name="Otillar R.P."/>
            <person name="Terry A.Y."/>
            <person name="Boore J.L."/>
            <person name="Grigoriev I.V."/>
            <person name="Lindberg D.R."/>
            <person name="Seaver E.C."/>
            <person name="Weisblat D.A."/>
            <person name="Putnam N.H."/>
            <person name="Rokhsar D.S."/>
        </authorList>
    </citation>
    <scope>NUCLEOTIDE SEQUENCE</scope>
</reference>
<keyword evidence="1" id="KW-0812">Transmembrane</keyword>
<accession>T1EYW6</accession>
<dbReference type="EMBL" id="KB095812">
    <property type="protein sequence ID" value="ESO11923.1"/>
    <property type="molecule type" value="Genomic_DNA"/>
</dbReference>
<dbReference type="RefSeq" id="XP_009010411.1">
    <property type="nucleotide sequence ID" value="XM_009012163.1"/>
</dbReference>